<evidence type="ECO:0000313" key="1">
    <source>
        <dbReference type="EMBL" id="MBR8463143.1"/>
    </source>
</evidence>
<proteinExistence type="predicted"/>
<dbReference type="PANTHER" id="PTHR30037">
    <property type="entry name" value="DNA-3-METHYLADENINE GLYCOSYLASE 1"/>
    <property type="match status" value="1"/>
</dbReference>
<dbReference type="EMBL" id="JAGSSW010000001">
    <property type="protein sequence ID" value="MBR8463143.1"/>
    <property type="molecule type" value="Genomic_DNA"/>
</dbReference>
<name>A0ABS5HFX6_9BACT</name>
<dbReference type="InterPro" id="IPR052891">
    <property type="entry name" value="DNA-3mA_glycosylase"/>
</dbReference>
<dbReference type="Proteomes" id="UP000682951">
    <property type="component" value="Unassembled WGS sequence"/>
</dbReference>
<accession>A0ABS5HFX6</accession>
<reference evidence="1 2" key="1">
    <citation type="submission" date="2021-04" db="EMBL/GenBank/DDBJ databases">
        <title>Molecular and phenotypic characterization and identification of bacterial isolates recovered from the Anatolian ground squirrels (Spermophilus xanthoprymnus) and which have the potential to form a new species in the Campylobacter genus.</title>
        <authorList>
            <person name="Aydin F."/>
            <person name="Abay S."/>
            <person name="Kayman T."/>
            <person name="Karakaya E."/>
            <person name="Mustak H.K."/>
            <person name="Mustak I.B."/>
            <person name="Bilgin N."/>
            <person name="Duzler A."/>
            <person name="Sahin O."/>
            <person name="Guran O."/>
            <person name="Saticioglu I.B."/>
        </authorList>
    </citation>
    <scope>NUCLEOTIDE SEQUENCE [LARGE SCALE GENOMIC DNA]</scope>
    <source>
        <strain evidence="2">faydin-G24</strain>
    </source>
</reference>
<protein>
    <submittedName>
        <fullName evidence="1">DNA-3-methyladenine glycosylase I</fullName>
    </submittedName>
</protein>
<dbReference type="InterPro" id="IPR011257">
    <property type="entry name" value="DNA_glycosylase"/>
</dbReference>
<dbReference type="InterPro" id="IPR005019">
    <property type="entry name" value="Adenine_glyco"/>
</dbReference>
<dbReference type="Gene3D" id="1.10.340.30">
    <property type="entry name" value="Hypothetical protein, domain 2"/>
    <property type="match status" value="1"/>
</dbReference>
<keyword evidence="2" id="KW-1185">Reference proteome</keyword>
<sequence length="184" mass="21525">MKRCEWCERDDLYRSYHDNEWGQVIRDERKLFEFIVLESFQAGLSWYIVLKKRESLRVAFDGFKPSVIAKYDEAKFDEILKYDGAIKNRAKIAATSANAKAFLAIQSEFGSFYEYIWGFVGGIQIKNNWRNIKEIPAKTPLSEYVAKDMKKRGFKFFGAVSAYSFLQAIGVIDDHLSYCYKRQN</sequence>
<dbReference type="PANTHER" id="PTHR30037:SF4">
    <property type="entry name" value="DNA-3-METHYLADENINE GLYCOSYLASE I"/>
    <property type="match status" value="1"/>
</dbReference>
<comment type="caution">
    <text evidence="1">The sequence shown here is derived from an EMBL/GenBank/DDBJ whole genome shotgun (WGS) entry which is preliminary data.</text>
</comment>
<organism evidence="1 2">
    <name type="scientific">Campylobacter anatolicus</name>
    <dbReference type="NCBI Taxonomy" id="2829105"/>
    <lineage>
        <taxon>Bacteria</taxon>
        <taxon>Pseudomonadati</taxon>
        <taxon>Campylobacterota</taxon>
        <taxon>Epsilonproteobacteria</taxon>
        <taxon>Campylobacterales</taxon>
        <taxon>Campylobacteraceae</taxon>
        <taxon>Campylobacter</taxon>
    </lineage>
</organism>
<evidence type="ECO:0000313" key="2">
    <source>
        <dbReference type="Proteomes" id="UP000682951"/>
    </source>
</evidence>
<gene>
    <name evidence="1" type="ORF">KDD93_00955</name>
</gene>
<dbReference type="Pfam" id="PF03352">
    <property type="entry name" value="Adenine_glyco"/>
    <property type="match status" value="1"/>
</dbReference>
<dbReference type="SUPFAM" id="SSF48150">
    <property type="entry name" value="DNA-glycosylase"/>
    <property type="match status" value="1"/>
</dbReference>